<organism evidence="2 5">
    <name type="scientific">Adineta steineri</name>
    <dbReference type="NCBI Taxonomy" id="433720"/>
    <lineage>
        <taxon>Eukaryota</taxon>
        <taxon>Metazoa</taxon>
        <taxon>Spiralia</taxon>
        <taxon>Gnathifera</taxon>
        <taxon>Rotifera</taxon>
        <taxon>Eurotatoria</taxon>
        <taxon>Bdelloidea</taxon>
        <taxon>Adinetida</taxon>
        <taxon>Adinetidae</taxon>
        <taxon>Adineta</taxon>
    </lineage>
</organism>
<protein>
    <recommendedName>
        <fullName evidence="1">C2 domain-containing protein</fullName>
    </recommendedName>
</protein>
<gene>
    <name evidence="2" type="ORF">JYZ213_LOCUS6234</name>
    <name evidence="4" type="ORF">OXD698_LOCUS30749</name>
    <name evidence="3" type="ORF">VCS650_LOCUS19831</name>
</gene>
<dbReference type="SMART" id="SM00239">
    <property type="entry name" value="C2"/>
    <property type="match status" value="1"/>
</dbReference>
<dbReference type="EMBL" id="CAJOAZ010003672">
    <property type="protein sequence ID" value="CAF4021827.1"/>
    <property type="molecule type" value="Genomic_DNA"/>
</dbReference>
<dbReference type="EMBL" id="CAJNOG010000038">
    <property type="protein sequence ID" value="CAF0819525.1"/>
    <property type="molecule type" value="Genomic_DNA"/>
</dbReference>
<sequence length="231" mass="25484">MTSSSPQRLKGILLITVLKAKKLIKSDWFGENDCYAVLSLEPLSTEAKVMAENKKQQTETYQKTQIHDGSNPIFNEKLVFPVSEDLQTLYVQLWDSDPDKDDLLGHGTLNLIDDEQGGQFDTNTNKEWLHIANISLATGKGADGGTLELVLHFIPETVAGFIGKKFDAAQAELKKKITQQIVSKMTDAASDKVRGYIGSIIRGFNGAMVFPSSDRSLRTGFTNDLYPDAPT</sequence>
<dbReference type="EMBL" id="CAJNON010000200">
    <property type="protein sequence ID" value="CAF1096080.1"/>
    <property type="molecule type" value="Genomic_DNA"/>
</dbReference>
<dbReference type="OrthoDB" id="270970at2759"/>
<feature type="domain" description="C2" evidence="1">
    <location>
        <begin position="1"/>
        <end position="124"/>
    </location>
</feature>
<dbReference type="Proteomes" id="UP000663891">
    <property type="component" value="Unassembled WGS sequence"/>
</dbReference>
<evidence type="ECO:0000313" key="2">
    <source>
        <dbReference type="EMBL" id="CAF0819525.1"/>
    </source>
</evidence>
<dbReference type="AlphaFoldDB" id="A0A813U7N8"/>
<evidence type="ECO:0000313" key="3">
    <source>
        <dbReference type="EMBL" id="CAF1096080.1"/>
    </source>
</evidence>
<dbReference type="InterPro" id="IPR000008">
    <property type="entry name" value="C2_dom"/>
</dbReference>
<dbReference type="InterPro" id="IPR052981">
    <property type="entry name" value="Ingression_C2_domain"/>
</dbReference>
<dbReference type="Pfam" id="PF00168">
    <property type="entry name" value="C2"/>
    <property type="match status" value="1"/>
</dbReference>
<dbReference type="PANTHER" id="PTHR47052:SF3">
    <property type="entry name" value="INGRESSION PROTEIN 1"/>
    <property type="match status" value="1"/>
</dbReference>
<reference evidence="2" key="1">
    <citation type="submission" date="2021-02" db="EMBL/GenBank/DDBJ databases">
        <authorList>
            <person name="Nowell W R."/>
        </authorList>
    </citation>
    <scope>NUCLEOTIDE SEQUENCE</scope>
</reference>
<dbReference type="SUPFAM" id="SSF49562">
    <property type="entry name" value="C2 domain (Calcium/lipid-binding domain, CaLB)"/>
    <property type="match status" value="1"/>
</dbReference>
<dbReference type="Proteomes" id="UP000663845">
    <property type="component" value="Unassembled WGS sequence"/>
</dbReference>
<dbReference type="PROSITE" id="PS50004">
    <property type="entry name" value="C2"/>
    <property type="match status" value="1"/>
</dbReference>
<evidence type="ECO:0000313" key="4">
    <source>
        <dbReference type="EMBL" id="CAF4021827.1"/>
    </source>
</evidence>
<dbReference type="Gene3D" id="2.60.40.150">
    <property type="entry name" value="C2 domain"/>
    <property type="match status" value="1"/>
</dbReference>
<dbReference type="CDD" id="cd00030">
    <property type="entry name" value="C2"/>
    <property type="match status" value="1"/>
</dbReference>
<proteinExistence type="predicted"/>
<dbReference type="InterPro" id="IPR035892">
    <property type="entry name" value="C2_domain_sf"/>
</dbReference>
<evidence type="ECO:0000259" key="1">
    <source>
        <dbReference type="PROSITE" id="PS50004"/>
    </source>
</evidence>
<dbReference type="Proteomes" id="UP000663844">
    <property type="component" value="Unassembled WGS sequence"/>
</dbReference>
<name>A0A813U7N8_9BILA</name>
<accession>A0A813U7N8</accession>
<dbReference type="PANTHER" id="PTHR47052">
    <property type="entry name" value="CONSERVED SERINE PROLINE-RICH PROTEIN (AFU_ORTHOLOGUE AFUA_2G01790)"/>
    <property type="match status" value="1"/>
</dbReference>
<evidence type="ECO:0000313" key="5">
    <source>
        <dbReference type="Proteomes" id="UP000663845"/>
    </source>
</evidence>
<comment type="caution">
    <text evidence="2">The sequence shown here is derived from an EMBL/GenBank/DDBJ whole genome shotgun (WGS) entry which is preliminary data.</text>
</comment>